<dbReference type="Proteomes" id="UP001154322">
    <property type="component" value="Unassembled WGS sequence"/>
</dbReference>
<accession>A0ABM9GCN9</accession>
<gene>
    <name evidence="1" type="ORF">WJ0W_006713</name>
</gene>
<dbReference type="EMBL" id="CALYLO010000017">
    <property type="protein sequence ID" value="CAH8249528.1"/>
    <property type="molecule type" value="Genomic_DNA"/>
</dbReference>
<dbReference type="Gene3D" id="3.40.630.30">
    <property type="match status" value="1"/>
</dbReference>
<comment type="caution">
    <text evidence="1">The sequence shown here is derived from an EMBL/GenBank/DDBJ whole genome shotgun (WGS) entry which is preliminary data.</text>
</comment>
<dbReference type="SUPFAM" id="SSF55729">
    <property type="entry name" value="Acyl-CoA N-acyltransferases (Nat)"/>
    <property type="match status" value="1"/>
</dbReference>
<name>A0ABM9GCN9_9BACL</name>
<dbReference type="InterPro" id="IPR016181">
    <property type="entry name" value="Acyl_CoA_acyltransferase"/>
</dbReference>
<sequence>MIRKVTTKMELDVFNQIVEKVWLEKGYTVEHATLESNCYILYNQHEVPVGTAEFRAVTPESEVLKYYPPFNVDHTVEVDKIAIMKEHRGPEHFARLLGLILDYCKENHIDNYISLLEPSLFNLLKNEMKLPIDVAYERSTSR</sequence>
<evidence type="ECO:0000313" key="1">
    <source>
        <dbReference type="EMBL" id="CAH8249528.1"/>
    </source>
</evidence>
<evidence type="ECO:0000313" key="2">
    <source>
        <dbReference type="Proteomes" id="UP001154322"/>
    </source>
</evidence>
<evidence type="ECO:0008006" key="3">
    <source>
        <dbReference type="Google" id="ProtNLM"/>
    </source>
</evidence>
<reference evidence="1" key="1">
    <citation type="submission" date="2022-06" db="EMBL/GenBank/DDBJ databases">
        <authorList>
            <person name="Dietemann V."/>
            <person name="Ory F."/>
            <person name="Dainat B."/>
            <person name="Oberhansli S."/>
        </authorList>
    </citation>
    <scope>NUCLEOTIDE SEQUENCE</scope>
    <source>
        <strain evidence="1">Ena-SAMPLE-TAB-26-04-2022-14:26:32:270-5432</strain>
    </source>
</reference>
<proteinExistence type="predicted"/>
<keyword evidence="2" id="KW-1185">Reference proteome</keyword>
<dbReference type="RefSeq" id="WP_213427999.1">
    <property type="nucleotide sequence ID" value="NZ_AP031286.1"/>
</dbReference>
<protein>
    <recommendedName>
        <fullName evidence="3">GNAT family N-acetyltransferase</fullName>
    </recommendedName>
</protein>
<organism evidence="1 2">
    <name type="scientific">Paenibacillus melissococcoides</name>
    <dbReference type="NCBI Taxonomy" id="2912268"/>
    <lineage>
        <taxon>Bacteria</taxon>
        <taxon>Bacillati</taxon>
        <taxon>Bacillota</taxon>
        <taxon>Bacilli</taxon>
        <taxon>Bacillales</taxon>
        <taxon>Paenibacillaceae</taxon>
        <taxon>Paenibacillus</taxon>
    </lineage>
</organism>